<name>A0A388KWF5_CHABU</name>
<reference evidence="3 4" key="1">
    <citation type="journal article" date="2018" name="Cell">
        <title>The Chara Genome: Secondary Complexity and Implications for Plant Terrestrialization.</title>
        <authorList>
            <person name="Nishiyama T."/>
            <person name="Sakayama H."/>
            <person name="Vries J.D."/>
            <person name="Buschmann H."/>
            <person name="Saint-Marcoux D."/>
            <person name="Ullrich K.K."/>
            <person name="Haas F.B."/>
            <person name="Vanderstraeten L."/>
            <person name="Becker D."/>
            <person name="Lang D."/>
            <person name="Vosolsobe S."/>
            <person name="Rombauts S."/>
            <person name="Wilhelmsson P.K.I."/>
            <person name="Janitza P."/>
            <person name="Kern R."/>
            <person name="Heyl A."/>
            <person name="Rumpler F."/>
            <person name="Villalobos L.I.A.C."/>
            <person name="Clay J.M."/>
            <person name="Skokan R."/>
            <person name="Toyoda A."/>
            <person name="Suzuki Y."/>
            <person name="Kagoshima H."/>
            <person name="Schijlen E."/>
            <person name="Tajeshwar N."/>
            <person name="Catarino B."/>
            <person name="Hetherington A.J."/>
            <person name="Saltykova A."/>
            <person name="Bonnot C."/>
            <person name="Breuninger H."/>
            <person name="Symeonidi A."/>
            <person name="Radhakrishnan G.V."/>
            <person name="Van Nieuwerburgh F."/>
            <person name="Deforce D."/>
            <person name="Chang C."/>
            <person name="Karol K.G."/>
            <person name="Hedrich R."/>
            <person name="Ulvskov P."/>
            <person name="Glockner G."/>
            <person name="Delwiche C.F."/>
            <person name="Petrasek J."/>
            <person name="Van de Peer Y."/>
            <person name="Friml J."/>
            <person name="Beilby M."/>
            <person name="Dolan L."/>
            <person name="Kohara Y."/>
            <person name="Sugano S."/>
            <person name="Fujiyama A."/>
            <person name="Delaux P.-M."/>
            <person name="Quint M."/>
            <person name="TheiBen G."/>
            <person name="Hagemann M."/>
            <person name="Harholt J."/>
            <person name="Dunand C."/>
            <person name="Zachgo S."/>
            <person name="Langdale J."/>
            <person name="Maumus F."/>
            <person name="Straeten D.V.D."/>
            <person name="Gould S.B."/>
            <person name="Rensing S.A."/>
        </authorList>
    </citation>
    <scope>NUCLEOTIDE SEQUENCE [LARGE SCALE GENOMIC DNA]</scope>
    <source>
        <strain evidence="3 4">S276</strain>
    </source>
</reference>
<evidence type="ECO:0000256" key="2">
    <source>
        <dbReference type="SAM" id="MobiDB-lite"/>
    </source>
</evidence>
<feature type="compositionally biased region" description="Basic and acidic residues" evidence="2">
    <location>
        <begin position="253"/>
        <end position="263"/>
    </location>
</feature>
<evidence type="ECO:0000313" key="3">
    <source>
        <dbReference type="EMBL" id="GBG74396.1"/>
    </source>
</evidence>
<gene>
    <name evidence="3" type="ORF">CBR_g18807</name>
</gene>
<feature type="compositionally biased region" description="Basic and acidic residues" evidence="2">
    <location>
        <begin position="418"/>
        <end position="435"/>
    </location>
</feature>
<organism evidence="3 4">
    <name type="scientific">Chara braunii</name>
    <name type="common">Braun's stonewort</name>
    <dbReference type="NCBI Taxonomy" id="69332"/>
    <lineage>
        <taxon>Eukaryota</taxon>
        <taxon>Viridiplantae</taxon>
        <taxon>Streptophyta</taxon>
        <taxon>Charophyceae</taxon>
        <taxon>Charales</taxon>
        <taxon>Characeae</taxon>
        <taxon>Chara</taxon>
    </lineage>
</organism>
<feature type="region of interest" description="Disordered" evidence="2">
    <location>
        <begin position="331"/>
        <end position="366"/>
    </location>
</feature>
<feature type="region of interest" description="Disordered" evidence="2">
    <location>
        <begin position="158"/>
        <end position="178"/>
    </location>
</feature>
<feature type="region of interest" description="Disordered" evidence="2">
    <location>
        <begin position="418"/>
        <end position="446"/>
    </location>
</feature>
<protein>
    <submittedName>
        <fullName evidence="3">Uncharacterized protein</fullName>
    </submittedName>
</protein>
<proteinExistence type="predicted"/>
<feature type="region of interest" description="Disordered" evidence="2">
    <location>
        <begin position="226"/>
        <end position="263"/>
    </location>
</feature>
<accession>A0A388KWF5</accession>
<dbReference type="STRING" id="69332.A0A388KWF5"/>
<dbReference type="Proteomes" id="UP000265515">
    <property type="component" value="Unassembled WGS sequence"/>
</dbReference>
<dbReference type="EMBL" id="BFEA01000202">
    <property type="protein sequence ID" value="GBG74396.1"/>
    <property type="molecule type" value="Genomic_DNA"/>
</dbReference>
<sequence length="446" mass="51218">MSAVSRWSTTSGDRCQRCPYRAAFASASCTCGEWRCGTCAAQQTAGNTGGRYQNNGYQYGGPPRNNFWRSNQERLDKKYNKYLLNMERESKLKEEEERARKNKEEEEKKEEWRKEREKLESEMAARIDMRMDEVCKSVKVKCPAEGECSAKCEDEVARLKRENEEPKQALRGDTDDGKESKRYEIVALKHEIQQLRESAVKEQELAGLKRQLEDLRIEARQWKDEALRPGNKRGSIALSTPDANARASPMPRRTCEKEQEQDWRSEYRKLQSLRRADFVEVEALKKKKAQAEMEVINLQKQMNERNANEVGKEMTPGGTNLKERLEAVALGTAQKGRKATPNREGLRPTPRREEKPNSKQGCNDRTTFVEEQTKFLKMLRKSALEQICKEAGLKAEKVDEMIEDIVQFRVKNAFGKKDDKEPVEVVDVESSRDESTSGGDEVSAEL</sequence>
<dbReference type="Gramene" id="GBG74396">
    <property type="protein sequence ID" value="GBG74396"/>
    <property type="gene ID" value="CBR_g18807"/>
</dbReference>
<dbReference type="AlphaFoldDB" id="A0A388KWF5"/>
<keyword evidence="4" id="KW-1185">Reference proteome</keyword>
<evidence type="ECO:0000256" key="1">
    <source>
        <dbReference type="SAM" id="Coils"/>
    </source>
</evidence>
<feature type="compositionally biased region" description="Basic and acidic residues" evidence="2">
    <location>
        <begin position="344"/>
        <end position="357"/>
    </location>
</feature>
<feature type="region of interest" description="Disordered" evidence="2">
    <location>
        <begin position="90"/>
        <end position="118"/>
    </location>
</feature>
<evidence type="ECO:0000313" key="4">
    <source>
        <dbReference type="Proteomes" id="UP000265515"/>
    </source>
</evidence>
<feature type="coiled-coil region" evidence="1">
    <location>
        <begin position="281"/>
        <end position="308"/>
    </location>
</feature>
<comment type="caution">
    <text evidence="3">The sequence shown here is derived from an EMBL/GenBank/DDBJ whole genome shotgun (WGS) entry which is preliminary data.</text>
</comment>
<keyword evidence="1" id="KW-0175">Coiled coil</keyword>
<feature type="coiled-coil region" evidence="1">
    <location>
        <begin position="178"/>
        <end position="225"/>
    </location>
</feature>